<feature type="chain" id="PRO_5022034459" evidence="1">
    <location>
        <begin position="21"/>
        <end position="354"/>
    </location>
</feature>
<keyword evidence="1" id="KW-0732">Signal</keyword>
<protein>
    <submittedName>
        <fullName evidence="2">Uncharacterized protein</fullName>
    </submittedName>
</protein>
<reference evidence="2 3" key="1">
    <citation type="submission" date="2019-02" db="EMBL/GenBank/DDBJ databases">
        <title>Deep-cultivation of Planctomycetes and their phenomic and genomic characterization uncovers novel biology.</title>
        <authorList>
            <person name="Wiegand S."/>
            <person name="Jogler M."/>
            <person name="Boedeker C."/>
            <person name="Pinto D."/>
            <person name="Vollmers J."/>
            <person name="Rivas-Marin E."/>
            <person name="Kohn T."/>
            <person name="Peeters S.H."/>
            <person name="Heuer A."/>
            <person name="Rast P."/>
            <person name="Oberbeckmann S."/>
            <person name="Bunk B."/>
            <person name="Jeske O."/>
            <person name="Meyerdierks A."/>
            <person name="Storesund J.E."/>
            <person name="Kallscheuer N."/>
            <person name="Luecker S."/>
            <person name="Lage O.M."/>
            <person name="Pohl T."/>
            <person name="Merkel B.J."/>
            <person name="Hornburger P."/>
            <person name="Mueller R.-W."/>
            <person name="Bruemmer F."/>
            <person name="Labrenz M."/>
            <person name="Spormann A.M."/>
            <person name="Op den Camp H."/>
            <person name="Overmann J."/>
            <person name="Amann R."/>
            <person name="Jetten M.S.M."/>
            <person name="Mascher T."/>
            <person name="Medema M.H."/>
            <person name="Devos D.P."/>
            <person name="Kaster A.-K."/>
            <person name="Ovreas L."/>
            <person name="Rohde M."/>
            <person name="Galperin M.Y."/>
            <person name="Jogler C."/>
        </authorList>
    </citation>
    <scope>NUCLEOTIDE SEQUENCE [LARGE SCALE GENOMIC DNA]</scope>
    <source>
        <strain evidence="2 3">ETA_A8</strain>
    </source>
</reference>
<dbReference type="RefSeq" id="WP_145085932.1">
    <property type="nucleotide sequence ID" value="NZ_CP036274.1"/>
</dbReference>
<dbReference type="AlphaFoldDB" id="A0A517Y734"/>
<evidence type="ECO:0000313" key="3">
    <source>
        <dbReference type="Proteomes" id="UP000315017"/>
    </source>
</evidence>
<dbReference type="Proteomes" id="UP000315017">
    <property type="component" value="Chromosome"/>
</dbReference>
<dbReference type="KEGG" id="aagg:ETAA8_10980"/>
<feature type="signal peptide" evidence="1">
    <location>
        <begin position="1"/>
        <end position="20"/>
    </location>
</feature>
<organism evidence="2 3">
    <name type="scientific">Anatilimnocola aggregata</name>
    <dbReference type="NCBI Taxonomy" id="2528021"/>
    <lineage>
        <taxon>Bacteria</taxon>
        <taxon>Pseudomonadati</taxon>
        <taxon>Planctomycetota</taxon>
        <taxon>Planctomycetia</taxon>
        <taxon>Pirellulales</taxon>
        <taxon>Pirellulaceae</taxon>
        <taxon>Anatilimnocola</taxon>
    </lineage>
</organism>
<keyword evidence="3" id="KW-1185">Reference proteome</keyword>
<evidence type="ECO:0000313" key="2">
    <source>
        <dbReference type="EMBL" id="QDU26026.1"/>
    </source>
</evidence>
<evidence type="ECO:0000256" key="1">
    <source>
        <dbReference type="SAM" id="SignalP"/>
    </source>
</evidence>
<dbReference type="EMBL" id="CP036274">
    <property type="protein sequence ID" value="QDU26026.1"/>
    <property type="molecule type" value="Genomic_DNA"/>
</dbReference>
<gene>
    <name evidence="2" type="ORF">ETAA8_10980</name>
</gene>
<proteinExistence type="predicted"/>
<name>A0A517Y734_9BACT</name>
<sequence length="354" mass="38278" precursor="true">MSRWMIAGILFFFAADLALAQQVVQPAAYDARPESTPADQAVDVPLDQLGKKFRLIGKLRVPLGDVVKVQGIVVNSRAKGYDSGISVRVYRVNGLATQEFIQIKLNDYYGRDEIPNLEVGKAFEFEGFETGGFVGIPPAAYKRAGAILATTDQYFLHELTVYEQTEIKLQPFSPADFVGREALIQGQATNEGGSAYIAAGNWRLLVDNGTPWPRATEGKVVEARGTIRTLGNKTGTYRLDKGGKGASARLVQLADQLGKQVILRGTLSTKTAAPSFFYRGSEVHLENAAKLASQLAAGSTTVEVTGLLEQGPVKVASLDSLNGEQIIHRGYILRKATLKPADALLAIERAEPLE</sequence>
<accession>A0A517Y734</accession>